<dbReference type="PANTHER" id="PTHR42988">
    <property type="entry name" value="PHOSPHOHYDROLASE"/>
    <property type="match status" value="1"/>
</dbReference>
<organism evidence="6 7">
    <name type="scientific">Floridaenema evergladense BLCC-F167</name>
    <dbReference type="NCBI Taxonomy" id="3153639"/>
    <lineage>
        <taxon>Bacteria</taxon>
        <taxon>Bacillati</taxon>
        <taxon>Cyanobacteriota</taxon>
        <taxon>Cyanophyceae</taxon>
        <taxon>Oscillatoriophycideae</taxon>
        <taxon>Aerosakkonematales</taxon>
        <taxon>Aerosakkonemataceae</taxon>
        <taxon>Floridanema</taxon>
        <taxon>Floridanema evergladense</taxon>
    </lineage>
</organism>
<keyword evidence="2" id="KW-0378">Hydrolase</keyword>
<proteinExistence type="inferred from homology"/>
<dbReference type="Pfam" id="PF00149">
    <property type="entry name" value="Metallophos"/>
    <property type="match status" value="1"/>
</dbReference>
<evidence type="ECO:0000256" key="1">
    <source>
        <dbReference type="ARBA" id="ARBA00022723"/>
    </source>
</evidence>
<dbReference type="PANTHER" id="PTHR42988:SF2">
    <property type="entry name" value="CYCLIC NUCLEOTIDE PHOSPHODIESTERASE CBUA0032-RELATED"/>
    <property type="match status" value="1"/>
</dbReference>
<protein>
    <submittedName>
        <fullName evidence="6">Phosphodiesterase</fullName>
    </submittedName>
</protein>
<keyword evidence="7" id="KW-1185">Reference proteome</keyword>
<dbReference type="SUPFAM" id="SSF56300">
    <property type="entry name" value="Metallo-dependent phosphatases"/>
    <property type="match status" value="1"/>
</dbReference>
<comment type="caution">
    <text evidence="6">The sequence shown here is derived from an EMBL/GenBank/DDBJ whole genome shotgun (WGS) entry which is preliminary data.</text>
</comment>
<sequence>MLMSITIAQLTDTHLCCHPDAKLRGSRPWHSLKAVMQQVAKINPDYLLLTGDLADRGSPFAYQQLIDLISPLQIPTYWLSGNHDCLSVMREVLVHPLFHAPKAVIIGGWQLILLDSTLANSRFGEGEISPQSLQFLAESLEVELPTLIALHHHPLPFGIDWLDQIKVKNGNELLASIDRAPQVKAVVFGHIHAAFHQKRGNIDFYGSPSTCVQLDLPQATPLEKQPGFRLFHLHSDGRHQTEIHRVLR</sequence>
<dbReference type="InterPro" id="IPR004843">
    <property type="entry name" value="Calcineurin-like_PHP"/>
</dbReference>
<evidence type="ECO:0000256" key="2">
    <source>
        <dbReference type="ARBA" id="ARBA00022801"/>
    </source>
</evidence>
<dbReference type="EMBL" id="JBHFNT010000133">
    <property type="protein sequence ID" value="MFB2835959.1"/>
    <property type="molecule type" value="Genomic_DNA"/>
</dbReference>
<evidence type="ECO:0000256" key="4">
    <source>
        <dbReference type="ARBA" id="ARBA00025742"/>
    </source>
</evidence>
<reference evidence="6 7" key="1">
    <citation type="submission" date="2024-09" db="EMBL/GenBank/DDBJ databases">
        <title>Floridaenema gen nov. (Aerosakkonemataceae, Aerosakkonematales ord. nov., Cyanobacteria) from benthic tropical and subtropical fresh waters, with the description of four new species.</title>
        <authorList>
            <person name="Moretto J.A."/>
            <person name="Berthold D.E."/>
            <person name="Lefler F.W."/>
            <person name="Huang I.-S."/>
            <person name="Laughinghouse H. IV."/>
        </authorList>
    </citation>
    <scope>NUCLEOTIDE SEQUENCE [LARGE SCALE GENOMIC DNA]</scope>
    <source>
        <strain evidence="6 7">BLCC-F167</strain>
    </source>
</reference>
<dbReference type="InterPro" id="IPR050884">
    <property type="entry name" value="CNP_phosphodiesterase-III"/>
</dbReference>
<name>A0ABV4WLI9_9CYAN</name>
<dbReference type="Gene3D" id="3.60.21.10">
    <property type="match status" value="1"/>
</dbReference>
<evidence type="ECO:0000259" key="5">
    <source>
        <dbReference type="Pfam" id="PF00149"/>
    </source>
</evidence>
<keyword evidence="1" id="KW-0479">Metal-binding</keyword>
<gene>
    <name evidence="6" type="ORF">ACE1CA_15620</name>
</gene>
<accession>A0ABV4WLI9</accession>
<evidence type="ECO:0000256" key="3">
    <source>
        <dbReference type="ARBA" id="ARBA00023004"/>
    </source>
</evidence>
<dbReference type="InterPro" id="IPR026575">
    <property type="entry name" value="GpdQ/CpdA-like"/>
</dbReference>
<evidence type="ECO:0000313" key="6">
    <source>
        <dbReference type="EMBL" id="MFB2835959.1"/>
    </source>
</evidence>
<dbReference type="Proteomes" id="UP001576780">
    <property type="component" value="Unassembled WGS sequence"/>
</dbReference>
<dbReference type="InterPro" id="IPR029052">
    <property type="entry name" value="Metallo-depent_PP-like"/>
</dbReference>
<feature type="domain" description="Calcineurin-like phosphoesterase" evidence="5">
    <location>
        <begin position="6"/>
        <end position="193"/>
    </location>
</feature>
<evidence type="ECO:0000313" key="7">
    <source>
        <dbReference type="Proteomes" id="UP001576780"/>
    </source>
</evidence>
<dbReference type="CDD" id="cd07402">
    <property type="entry name" value="MPP_GpdQ"/>
    <property type="match status" value="1"/>
</dbReference>
<comment type="similarity">
    <text evidence="4">Belongs to the cyclic nucleotide phosphodiesterase class-III family.</text>
</comment>
<keyword evidence="3" id="KW-0408">Iron</keyword>